<comment type="caution">
    <text evidence="3">The sequence shown here is derived from an EMBL/GenBank/DDBJ whole genome shotgun (WGS) entry which is preliminary data.</text>
</comment>
<keyword evidence="2" id="KW-0812">Transmembrane</keyword>
<protein>
    <submittedName>
        <fullName evidence="3">Uncharacterized protein</fullName>
    </submittedName>
</protein>
<gene>
    <name evidence="3" type="ORF">GCM10023215_67710</name>
</gene>
<keyword evidence="2" id="KW-0472">Membrane</keyword>
<keyword evidence="2" id="KW-1133">Transmembrane helix</keyword>
<feature type="transmembrane region" description="Helical" evidence="2">
    <location>
        <begin position="101"/>
        <end position="121"/>
    </location>
</feature>
<evidence type="ECO:0000313" key="3">
    <source>
        <dbReference type="EMBL" id="GAA4714969.1"/>
    </source>
</evidence>
<evidence type="ECO:0000256" key="1">
    <source>
        <dbReference type="SAM" id="MobiDB-lite"/>
    </source>
</evidence>
<keyword evidence="4" id="KW-1185">Reference proteome</keyword>
<dbReference type="EMBL" id="BAABIC010000047">
    <property type="protein sequence ID" value="GAA4714969.1"/>
    <property type="molecule type" value="Genomic_DNA"/>
</dbReference>
<organism evidence="3 4">
    <name type="scientific">Pseudonocardia yuanmonensis</name>
    <dbReference type="NCBI Taxonomy" id="1095914"/>
    <lineage>
        <taxon>Bacteria</taxon>
        <taxon>Bacillati</taxon>
        <taxon>Actinomycetota</taxon>
        <taxon>Actinomycetes</taxon>
        <taxon>Pseudonocardiales</taxon>
        <taxon>Pseudonocardiaceae</taxon>
        <taxon>Pseudonocardia</taxon>
    </lineage>
</organism>
<proteinExistence type="predicted"/>
<name>A0ABP8XVP1_9PSEU</name>
<accession>A0ABP8XVP1</accession>
<feature type="region of interest" description="Disordered" evidence="1">
    <location>
        <begin position="1"/>
        <end position="35"/>
    </location>
</feature>
<reference evidence="4" key="1">
    <citation type="journal article" date="2019" name="Int. J. Syst. Evol. Microbiol.">
        <title>The Global Catalogue of Microorganisms (GCM) 10K type strain sequencing project: providing services to taxonomists for standard genome sequencing and annotation.</title>
        <authorList>
            <consortium name="The Broad Institute Genomics Platform"/>
            <consortium name="The Broad Institute Genome Sequencing Center for Infectious Disease"/>
            <person name="Wu L."/>
            <person name="Ma J."/>
        </authorList>
    </citation>
    <scope>NUCLEOTIDE SEQUENCE [LARGE SCALE GENOMIC DNA]</scope>
    <source>
        <strain evidence="4">JCM 18055</strain>
    </source>
</reference>
<sequence>MTDESRLPADLVHPPRRRPRGRGASGRKAPTPCTAHKVFICPPPREVAPAGSDGQKGGVVNRVPTAPAATLLHAGAPPAGPDTSRPADGVGLRLIRVVARVVGALIVGALTVAVSVAWAWAEVSRAVRTSVHRRRDRGAGAAARSQCVWCGYRHTRHPVLVHSDGWARRFSERITA</sequence>
<evidence type="ECO:0000256" key="2">
    <source>
        <dbReference type="SAM" id="Phobius"/>
    </source>
</evidence>
<evidence type="ECO:0000313" key="4">
    <source>
        <dbReference type="Proteomes" id="UP001500325"/>
    </source>
</evidence>
<dbReference type="Proteomes" id="UP001500325">
    <property type="component" value="Unassembled WGS sequence"/>
</dbReference>